<dbReference type="Gene3D" id="3.40.50.850">
    <property type="entry name" value="Isochorismatase-like"/>
    <property type="match status" value="1"/>
</dbReference>
<protein>
    <recommendedName>
        <fullName evidence="6">nicotinamidase</fullName>
        <ecNumber evidence="6">3.5.1.19</ecNumber>
    </recommendedName>
    <alternativeName>
        <fullName evidence="7">Nicotinamide deamidase</fullName>
    </alternativeName>
</protein>
<dbReference type="GO" id="GO:0008936">
    <property type="term" value="F:nicotinamidase activity"/>
    <property type="evidence" value="ECO:0007669"/>
    <property type="project" value="UniProtKB-EC"/>
</dbReference>
<comment type="similarity">
    <text evidence="1">Belongs to the isochorismatase family.</text>
</comment>
<sequence>MVIDFFRSALLEIDVQNDFCPAYTNAGGVRFPEGTLAVKDGGAVVAPLNRFAEKLNYAGGKVVATQDWHPLGHVSFASSHPGMKIHDVITVPIDISGDSGKKTEASLTGIPLPSAVEQVLWPDHCVQGSAGAQLHGGLNLNFVNCIIRKGSSKEIDSYSAFFENDRRTSTGLEGYLRDLDIGTVFLGGLATDYCVFYSAMDAVRLGFVTVVLTDAVRGVGSPEGSVEKAFDVMRSAGISFMDSKEIR</sequence>
<dbReference type="Pfam" id="PF00857">
    <property type="entry name" value="Isochorismatase"/>
    <property type="match status" value="1"/>
</dbReference>
<name>A0A7T7XJG6_9SPIR</name>
<proteinExistence type="inferred from homology"/>
<comment type="pathway">
    <text evidence="5">Cofactor biosynthesis; nicotinate biosynthesis; nicotinate from nicotinamide: step 1/1.</text>
</comment>
<evidence type="ECO:0000256" key="5">
    <source>
        <dbReference type="ARBA" id="ARBA00037900"/>
    </source>
</evidence>
<evidence type="ECO:0000256" key="6">
    <source>
        <dbReference type="ARBA" id="ARBA00039017"/>
    </source>
</evidence>
<dbReference type="InterPro" id="IPR052347">
    <property type="entry name" value="Isochorismatase_Nicotinamidase"/>
</dbReference>
<accession>A0A7T7XJG6</accession>
<evidence type="ECO:0000256" key="2">
    <source>
        <dbReference type="ARBA" id="ARBA00022642"/>
    </source>
</evidence>
<keyword evidence="2" id="KW-0662">Pyridine nucleotide biosynthesis</keyword>
<gene>
    <name evidence="9" type="ORF">JFL75_10640</name>
</gene>
<evidence type="ECO:0000259" key="8">
    <source>
        <dbReference type="Pfam" id="PF00857"/>
    </source>
</evidence>
<dbReference type="InterPro" id="IPR036380">
    <property type="entry name" value="Isochorismatase-like_sf"/>
</dbReference>
<evidence type="ECO:0000313" key="9">
    <source>
        <dbReference type="EMBL" id="QQO07420.1"/>
    </source>
</evidence>
<dbReference type="GO" id="GO:0046872">
    <property type="term" value="F:metal ion binding"/>
    <property type="evidence" value="ECO:0007669"/>
    <property type="project" value="UniProtKB-KW"/>
</dbReference>
<evidence type="ECO:0000256" key="3">
    <source>
        <dbReference type="ARBA" id="ARBA00022723"/>
    </source>
</evidence>
<dbReference type="PANTHER" id="PTHR11080:SF2">
    <property type="entry name" value="LD05707P"/>
    <property type="match status" value="1"/>
</dbReference>
<dbReference type="RefSeq" id="WP_215624725.1">
    <property type="nucleotide sequence ID" value="NZ_CP067089.2"/>
</dbReference>
<evidence type="ECO:0000256" key="1">
    <source>
        <dbReference type="ARBA" id="ARBA00006336"/>
    </source>
</evidence>
<dbReference type="KEGG" id="bhc:JFL75_10640"/>
<dbReference type="AlphaFoldDB" id="A0A7T7XJG6"/>
<feature type="domain" description="Isochorismatase-like" evidence="8">
    <location>
        <begin position="8"/>
        <end position="244"/>
    </location>
</feature>
<keyword evidence="3" id="KW-0479">Metal-binding</keyword>
<dbReference type="Proteomes" id="UP000595917">
    <property type="component" value="Chromosome"/>
</dbReference>
<dbReference type="EMBL" id="CP067089">
    <property type="protein sequence ID" value="QQO07420.1"/>
    <property type="molecule type" value="Genomic_DNA"/>
</dbReference>
<reference evidence="9" key="1">
    <citation type="submission" date="2021-01" db="EMBL/GenBank/DDBJ databases">
        <title>Description of Breznakiella homolactica.</title>
        <authorList>
            <person name="Song Y."/>
            <person name="Brune A."/>
        </authorList>
    </citation>
    <scope>NUCLEOTIDE SEQUENCE</scope>
    <source>
        <strain evidence="9">RmG30</strain>
    </source>
</reference>
<dbReference type="GO" id="GO:0019363">
    <property type="term" value="P:pyridine nucleotide biosynthetic process"/>
    <property type="evidence" value="ECO:0007669"/>
    <property type="project" value="UniProtKB-KW"/>
</dbReference>
<dbReference type="EC" id="3.5.1.19" evidence="6"/>
<keyword evidence="4" id="KW-0378">Hydrolase</keyword>
<dbReference type="PANTHER" id="PTHR11080">
    <property type="entry name" value="PYRAZINAMIDASE/NICOTINAMIDASE"/>
    <property type="match status" value="1"/>
</dbReference>
<evidence type="ECO:0000256" key="7">
    <source>
        <dbReference type="ARBA" id="ARBA00043224"/>
    </source>
</evidence>
<dbReference type="SUPFAM" id="SSF52499">
    <property type="entry name" value="Isochorismatase-like hydrolases"/>
    <property type="match status" value="1"/>
</dbReference>
<dbReference type="CDD" id="cd01011">
    <property type="entry name" value="nicotinamidase"/>
    <property type="match status" value="1"/>
</dbReference>
<evidence type="ECO:0000313" key="10">
    <source>
        <dbReference type="Proteomes" id="UP000595917"/>
    </source>
</evidence>
<organism evidence="9 10">
    <name type="scientific">Breznakiella homolactica</name>
    <dbReference type="NCBI Taxonomy" id="2798577"/>
    <lineage>
        <taxon>Bacteria</taxon>
        <taxon>Pseudomonadati</taxon>
        <taxon>Spirochaetota</taxon>
        <taxon>Spirochaetia</taxon>
        <taxon>Spirochaetales</taxon>
        <taxon>Breznakiellaceae</taxon>
        <taxon>Breznakiella</taxon>
    </lineage>
</organism>
<dbReference type="InterPro" id="IPR000868">
    <property type="entry name" value="Isochorismatase-like_dom"/>
</dbReference>
<evidence type="ECO:0000256" key="4">
    <source>
        <dbReference type="ARBA" id="ARBA00022801"/>
    </source>
</evidence>
<keyword evidence="10" id="KW-1185">Reference proteome</keyword>